<proteinExistence type="predicted"/>
<comment type="caution">
    <text evidence="1">The sequence shown here is derived from an EMBL/GenBank/DDBJ whole genome shotgun (WGS) entry which is preliminary data.</text>
</comment>
<keyword evidence="2" id="KW-1185">Reference proteome</keyword>
<reference evidence="1 2" key="1">
    <citation type="submission" date="2024-03" db="EMBL/GenBank/DDBJ databases">
        <title>Human intestinal bacterial collection.</title>
        <authorList>
            <person name="Pauvert C."/>
            <person name="Hitch T.C.A."/>
            <person name="Clavel T."/>
        </authorList>
    </citation>
    <scope>NUCLEOTIDE SEQUENCE [LARGE SCALE GENOMIC DNA]</scope>
    <source>
        <strain evidence="1 2">CLA-SR-H024</strain>
    </source>
</reference>
<dbReference type="Pfam" id="PF25924">
    <property type="entry name" value="MJECL33"/>
    <property type="match status" value="1"/>
</dbReference>
<evidence type="ECO:0000313" key="1">
    <source>
        <dbReference type="EMBL" id="MEQ2465385.1"/>
    </source>
</evidence>
<sequence>MESQWKSREKVFNYLEEYSQSSKEQIDNYKMKNTLLKSYVFETFDESLFNSKHVTRELLNVNSLFSDSKHTLEQIDEELFAFYESGKIIGFIEQLNMRFCTLYTTESSKYSDHLTRALVKKSTILDSLWISGKMYDNFLEEITSLHHPERFTKMKFEFNGMFEKNHLNKDEIIEHKVSSVSLVEEIGGIVDKLQGVRRYFSSFHSVGSLRFPSHIGKGGHDVYQNGKFTNRSDSFSDHRMQLKQIVTIYQNMTERLEKKAWVEMEEVKSKDILINNSFKASPVTIKFSKPLSSNVFNNFIEFTFPKGREPFKIFGEVKRISEERVHVYGVDLHLWQNVVLDLSLEEFILFLPKGTCGNTIHRLVTNIQRFLDPQIDVFVGDIPYEEILNNVIGGIGQ</sequence>
<accession>A0ABV1EWC7</accession>
<gene>
    <name evidence="1" type="ORF">WMO63_06840</name>
</gene>
<dbReference type="EMBL" id="JBBMFN010000011">
    <property type="protein sequence ID" value="MEQ2465385.1"/>
    <property type="molecule type" value="Genomic_DNA"/>
</dbReference>
<dbReference type="InterPro" id="IPR058966">
    <property type="entry name" value="MJECL33-like"/>
</dbReference>
<name>A0ABV1EWC7_9BACI</name>
<dbReference type="RefSeq" id="WP_235251867.1">
    <property type="nucleotide sequence ID" value="NZ_JBBMFN010000011.1"/>
</dbReference>
<dbReference type="Proteomes" id="UP001465426">
    <property type="component" value="Unassembled WGS sequence"/>
</dbReference>
<protein>
    <submittedName>
        <fullName evidence="1">Uncharacterized protein</fullName>
    </submittedName>
</protein>
<organism evidence="1 2">
    <name type="scientific">Niallia hominis</name>
    <dbReference type="NCBI Taxonomy" id="3133173"/>
    <lineage>
        <taxon>Bacteria</taxon>
        <taxon>Bacillati</taxon>
        <taxon>Bacillota</taxon>
        <taxon>Bacilli</taxon>
        <taxon>Bacillales</taxon>
        <taxon>Bacillaceae</taxon>
        <taxon>Niallia</taxon>
    </lineage>
</organism>
<evidence type="ECO:0000313" key="2">
    <source>
        <dbReference type="Proteomes" id="UP001465426"/>
    </source>
</evidence>